<organism evidence="2 3">
    <name type="scientific">Flavobacterium araucananum</name>
    <dbReference type="NCBI Taxonomy" id="946678"/>
    <lineage>
        <taxon>Bacteria</taxon>
        <taxon>Pseudomonadati</taxon>
        <taxon>Bacteroidota</taxon>
        <taxon>Flavobacteriia</taxon>
        <taxon>Flavobacteriales</taxon>
        <taxon>Flavobacteriaceae</taxon>
        <taxon>Flavobacterium</taxon>
    </lineage>
</organism>
<evidence type="ECO:0000313" key="3">
    <source>
        <dbReference type="Proteomes" id="UP000214684"/>
    </source>
</evidence>
<accession>A0A227PES3</accession>
<dbReference type="OrthoDB" id="9997104at2"/>
<evidence type="ECO:0000313" key="2">
    <source>
        <dbReference type="EMBL" id="OXG08399.1"/>
    </source>
</evidence>
<reference evidence="2 3" key="1">
    <citation type="submission" date="2016-11" db="EMBL/GenBank/DDBJ databases">
        <title>Whole genomes of Flavobacteriaceae.</title>
        <authorList>
            <person name="Stine C."/>
            <person name="Li C."/>
            <person name="Tadesse D."/>
        </authorList>
    </citation>
    <scope>NUCLEOTIDE SEQUENCE [LARGE SCALE GENOMIC DNA]</scope>
    <source>
        <strain evidence="2 3">DSM 24704</strain>
    </source>
</reference>
<feature type="chain" id="PRO_5030039433" evidence="1">
    <location>
        <begin position="20"/>
        <end position="304"/>
    </location>
</feature>
<dbReference type="Proteomes" id="UP000214684">
    <property type="component" value="Unassembled WGS sequence"/>
</dbReference>
<proteinExistence type="predicted"/>
<keyword evidence="1" id="KW-0732">Signal</keyword>
<feature type="signal peptide" evidence="1">
    <location>
        <begin position="1"/>
        <end position="19"/>
    </location>
</feature>
<dbReference type="AlphaFoldDB" id="A0A227PES3"/>
<name>A0A227PES3_9FLAO</name>
<comment type="caution">
    <text evidence="2">The sequence shown here is derived from an EMBL/GenBank/DDBJ whole genome shotgun (WGS) entry which is preliminary data.</text>
</comment>
<keyword evidence="3" id="KW-1185">Reference proteome</keyword>
<dbReference type="RefSeq" id="WP_089478699.1">
    <property type="nucleotide sequence ID" value="NZ_MUGS01000006.1"/>
</dbReference>
<evidence type="ECO:0000256" key="1">
    <source>
        <dbReference type="SAM" id="SignalP"/>
    </source>
</evidence>
<protein>
    <submittedName>
        <fullName evidence="2">Uncharacterized protein</fullName>
    </submittedName>
</protein>
<dbReference type="EMBL" id="MUGS01000006">
    <property type="protein sequence ID" value="OXG08399.1"/>
    <property type="molecule type" value="Genomic_DNA"/>
</dbReference>
<gene>
    <name evidence="2" type="ORF">B0A64_06455</name>
</gene>
<sequence length="304" mass="33828">MELKNYLIGFFLFSFTLCATNNNAKITPDPTIDTEILNIVTNGLLLPNNTSSFNGVEDLEIEFDVKITYSGIGYDEDVFKPYFYEINIHSEPAQYYNNGAAPFSLYQKVKMISLAHTYYMVTYSQKLNFKRSTLYNTGNTIVFKHISEDPTIDVLNKNTYNIIGGTKTGKKSSTLTTGNVNLRTISYSDGSPILNNTIVVPDFEDGEIGTREIDLSFDLSGTFGSKLAGYYSGVEIQLTDNMSIKPLTEHVTPIVTNGILTLKNLKIKASDLSPTSYLNILFSFQGVEISLNSAIARKVLQQNL</sequence>